<feature type="compositionally biased region" description="Acidic residues" evidence="1">
    <location>
        <begin position="56"/>
        <end position="76"/>
    </location>
</feature>
<dbReference type="HOGENOM" id="CLU_2228351_0_0_1"/>
<organism evidence="2 3">
    <name type="scientific">Hyaloperonospora arabidopsidis (strain Emoy2)</name>
    <name type="common">Downy mildew agent</name>
    <name type="synonym">Peronospora arabidopsidis</name>
    <dbReference type="NCBI Taxonomy" id="559515"/>
    <lineage>
        <taxon>Eukaryota</taxon>
        <taxon>Sar</taxon>
        <taxon>Stramenopiles</taxon>
        <taxon>Oomycota</taxon>
        <taxon>Peronosporomycetes</taxon>
        <taxon>Peronosporales</taxon>
        <taxon>Peronosporaceae</taxon>
        <taxon>Hyaloperonospora</taxon>
    </lineage>
</organism>
<dbReference type="Proteomes" id="UP000011713">
    <property type="component" value="Unassembled WGS sequence"/>
</dbReference>
<reference evidence="2" key="2">
    <citation type="submission" date="2015-06" db="UniProtKB">
        <authorList>
            <consortium name="EnsemblProtists"/>
        </authorList>
    </citation>
    <scope>IDENTIFICATION</scope>
    <source>
        <strain evidence="2">Emoy2</strain>
    </source>
</reference>
<dbReference type="STRING" id="559515.M4BYL1"/>
<dbReference type="InParanoid" id="M4BYL1"/>
<evidence type="ECO:0000313" key="3">
    <source>
        <dbReference type="Proteomes" id="UP000011713"/>
    </source>
</evidence>
<dbReference type="EMBL" id="JH598047">
    <property type="status" value="NOT_ANNOTATED_CDS"/>
    <property type="molecule type" value="Genomic_DNA"/>
</dbReference>
<sequence length="106" mass="12128">MLDENAKKESYWKTKLASLHAAFITEQEQNAGVFEDDADFPARKRQKGSKSADREDASEEKMEEEDEDKDSDEEEDVRAVGRSSMKRELNHASVVRYEATAESHQC</sequence>
<proteinExistence type="predicted"/>
<dbReference type="AlphaFoldDB" id="M4BYL1"/>
<reference evidence="3" key="1">
    <citation type="journal article" date="2010" name="Science">
        <title>Signatures of adaptation to obligate biotrophy in the Hyaloperonospora arabidopsidis genome.</title>
        <authorList>
            <person name="Baxter L."/>
            <person name="Tripathy S."/>
            <person name="Ishaque N."/>
            <person name="Boot N."/>
            <person name="Cabral A."/>
            <person name="Kemen E."/>
            <person name="Thines M."/>
            <person name="Ah-Fong A."/>
            <person name="Anderson R."/>
            <person name="Badejoko W."/>
            <person name="Bittner-Eddy P."/>
            <person name="Boore J.L."/>
            <person name="Chibucos M.C."/>
            <person name="Coates M."/>
            <person name="Dehal P."/>
            <person name="Delehaunty K."/>
            <person name="Dong S."/>
            <person name="Downton P."/>
            <person name="Dumas B."/>
            <person name="Fabro G."/>
            <person name="Fronick C."/>
            <person name="Fuerstenberg S.I."/>
            <person name="Fulton L."/>
            <person name="Gaulin E."/>
            <person name="Govers F."/>
            <person name="Hughes L."/>
            <person name="Humphray S."/>
            <person name="Jiang R.H."/>
            <person name="Judelson H."/>
            <person name="Kamoun S."/>
            <person name="Kyung K."/>
            <person name="Meijer H."/>
            <person name="Minx P."/>
            <person name="Morris P."/>
            <person name="Nelson J."/>
            <person name="Phuntumart V."/>
            <person name="Qutob D."/>
            <person name="Rehmany A."/>
            <person name="Rougon-Cardoso A."/>
            <person name="Ryden P."/>
            <person name="Torto-Alalibo T."/>
            <person name="Studholme D."/>
            <person name="Wang Y."/>
            <person name="Win J."/>
            <person name="Wood J."/>
            <person name="Clifton S.W."/>
            <person name="Rogers J."/>
            <person name="Van den Ackerveken G."/>
            <person name="Jones J.D."/>
            <person name="McDowell J.M."/>
            <person name="Beynon J."/>
            <person name="Tyler B.M."/>
        </authorList>
    </citation>
    <scope>NUCLEOTIDE SEQUENCE [LARGE SCALE GENOMIC DNA]</scope>
    <source>
        <strain evidence="3">Emoy2</strain>
    </source>
</reference>
<keyword evidence="3" id="KW-1185">Reference proteome</keyword>
<feature type="region of interest" description="Disordered" evidence="1">
    <location>
        <begin position="29"/>
        <end position="106"/>
    </location>
</feature>
<accession>M4BYL1</accession>
<protein>
    <submittedName>
        <fullName evidence="2">Uncharacterized protein</fullName>
    </submittedName>
</protein>
<evidence type="ECO:0000256" key="1">
    <source>
        <dbReference type="SAM" id="MobiDB-lite"/>
    </source>
</evidence>
<name>M4BYL1_HYAAE</name>
<dbReference type="EnsemblProtists" id="HpaT811659">
    <property type="protein sequence ID" value="HpaP811659"/>
    <property type="gene ID" value="HpaG811659"/>
</dbReference>
<evidence type="ECO:0000313" key="2">
    <source>
        <dbReference type="EnsemblProtists" id="HpaP811659"/>
    </source>
</evidence>
<dbReference type="VEuPathDB" id="FungiDB:HpaG811659"/>